<dbReference type="GO" id="GO:0000045">
    <property type="term" value="P:autophagosome assembly"/>
    <property type="evidence" value="ECO:0007669"/>
    <property type="project" value="TreeGrafter"/>
</dbReference>
<evidence type="ECO:0000259" key="9">
    <source>
        <dbReference type="Pfam" id="PF00899"/>
    </source>
</evidence>
<protein>
    <recommendedName>
        <fullName evidence="2 7">Ubiquitin-like modifier-activating enzyme ATG7</fullName>
    </recommendedName>
    <alternativeName>
        <fullName evidence="7">Autophagy-related protein 7</fullName>
    </alternativeName>
</protein>
<dbReference type="NCBIfam" id="TIGR01381">
    <property type="entry name" value="E1_like_apg7"/>
    <property type="match status" value="1"/>
</dbReference>
<dbReference type="GO" id="GO:0006995">
    <property type="term" value="P:cellular response to nitrogen starvation"/>
    <property type="evidence" value="ECO:0007669"/>
    <property type="project" value="TreeGrafter"/>
</dbReference>
<dbReference type="Gene3D" id="3.40.140.70">
    <property type="entry name" value="Ubiquitin-like modifier-activating enzyme ATG7 N-terminal domain"/>
    <property type="match status" value="1"/>
</dbReference>
<feature type="domain" description="THIF-type NAD/FAD binding fold" evidence="9">
    <location>
        <begin position="336"/>
        <end position="575"/>
    </location>
</feature>
<evidence type="ECO:0000256" key="5">
    <source>
        <dbReference type="ARBA" id="ARBA00023006"/>
    </source>
</evidence>
<dbReference type="InterPro" id="IPR042523">
    <property type="entry name" value="Atg7_N_2"/>
</dbReference>
<evidence type="ECO:0000256" key="7">
    <source>
        <dbReference type="RuleBase" id="RU366022"/>
    </source>
</evidence>
<evidence type="ECO:0000256" key="1">
    <source>
        <dbReference type="ARBA" id="ARBA00010931"/>
    </source>
</evidence>
<dbReference type="GO" id="GO:0015031">
    <property type="term" value="P:protein transport"/>
    <property type="evidence" value="ECO:0007669"/>
    <property type="project" value="UniProtKB-UniRule"/>
</dbReference>
<dbReference type="GO" id="GO:0000407">
    <property type="term" value="C:phagophore assembly site"/>
    <property type="evidence" value="ECO:0007669"/>
    <property type="project" value="UniProtKB-SubCell"/>
</dbReference>
<dbReference type="AlphaFoldDB" id="A0A1W7GYR9"/>
<dbReference type="PANTHER" id="PTHR10953">
    <property type="entry name" value="UBIQUITIN-ACTIVATING ENZYME E1"/>
    <property type="match status" value="1"/>
</dbReference>
<dbReference type="CDD" id="cd01486">
    <property type="entry name" value="Apg7"/>
    <property type="match status" value="1"/>
</dbReference>
<dbReference type="InterPro" id="IPR000594">
    <property type="entry name" value="ThiF_NAD_FAD-bd"/>
</dbReference>
<keyword evidence="3 7" id="KW-0813">Transport</keyword>
<proteinExistence type="evidence at transcript level"/>
<accession>A0A1W7GYR9</accession>
<organism evidence="11">
    <name type="scientific">Polyandrocarpa misakiensis</name>
    <name type="common">Tunicate</name>
    <dbReference type="NCBI Taxonomy" id="7723"/>
    <lineage>
        <taxon>Eukaryota</taxon>
        <taxon>Metazoa</taxon>
        <taxon>Chordata</taxon>
        <taxon>Tunicata</taxon>
        <taxon>Ascidiacea</taxon>
        <taxon>Stolidobranchia</taxon>
        <taxon>Styelidae</taxon>
        <taxon>Polyandrocarpa</taxon>
    </lineage>
</organism>
<evidence type="ECO:0000256" key="8">
    <source>
        <dbReference type="SAM" id="Coils"/>
    </source>
</evidence>
<keyword evidence="5 7" id="KW-0072">Autophagy</keyword>
<comment type="subunit">
    <text evidence="7">Homodimer.</text>
</comment>
<keyword evidence="4 7" id="KW-0653">Protein transport</keyword>
<dbReference type="FunFam" id="3.40.140.70:FF:000001">
    <property type="entry name" value="Ubiquitin-like modifier-activating enzyme atg7"/>
    <property type="match status" value="1"/>
</dbReference>
<dbReference type="InterPro" id="IPR032197">
    <property type="entry name" value="Atg7_N"/>
</dbReference>
<dbReference type="InterPro" id="IPR006285">
    <property type="entry name" value="Atg7"/>
</dbReference>
<dbReference type="FunFam" id="3.40.50.720:FF:000243">
    <property type="entry name" value="Ubiquitin-like modifier-activating enzyme ATG7"/>
    <property type="match status" value="1"/>
</dbReference>
<sequence>MSFEEGTKLQFVPFSSTVSPGFWYQLVDKKLNVFKLDDSPKEINGFYTNFKTSGMPCQHNIEFDSFDTNNAPPSLCFLSPGVLFNKNTIEEFKESDKKALLESQADVLWDDIKSGRAISDPSLLCRFMLLTFADLKKYQFYYWFAFSAFLQISDHFKVKSATPMSEFPVETLENLASAVTEYKENKGFFLLSFDGENKNDIQCHSLEDFKTVNESGKKYWFVFSDPSGLNNYPGWLLRNFLLLIMLHWIKDIKDDINVLCLRLHNSDGKKVISNSLLLKLKYCHAEVDNYSSNRPPAVGWEKNKTNKLRPRHVDLAENMDPKRLAESAVDLNLKLMRWRLMPSIDLDKISNSKCLLLGSGTLGCNVARALLGWGVKNITLLDYGKVSFSNPVRQSLFEFTDCSTSGGRPKALAAAERLTKIFPGVNATGVELSIPMPGHPVDTNEKTLSKAKEDVQKLEELIDTHNAVFLLMDSRESRWLPTLLCSAKGRLVINAALGFDSYLIMRHGVDTSSESLGACASHKLGCYFCNDVVAPGNSIRDRTLDQQCTVSRPGVSMIASALAAELFVSVIQHKDEGGCIPQEDDEAYYDNKDEFPLGKIPHQIRGFLSHYQTLLPTTYSFSKCTACSELVLDRYRSNKVDFLLEVFNSPPKYLEDVTGLTQLHQETALAEDEILELSDCESI</sequence>
<dbReference type="Pfam" id="PF16420">
    <property type="entry name" value="ATG7_N"/>
    <property type="match status" value="1"/>
</dbReference>
<comment type="function">
    <text evidence="7">E1-like activating enzyme involved in the 2 ubiquitin-like systems required for autophagy.</text>
</comment>
<dbReference type="Gene3D" id="3.40.50.720">
    <property type="entry name" value="NAD(P)-binding Rossmann-like Domain"/>
    <property type="match status" value="1"/>
</dbReference>
<evidence type="ECO:0000313" key="11">
    <source>
        <dbReference type="EMBL" id="BAX30162.1"/>
    </source>
</evidence>
<keyword evidence="7" id="KW-0963">Cytoplasm</keyword>
<dbReference type="GO" id="GO:0019779">
    <property type="term" value="F:Atg8 activating enzyme activity"/>
    <property type="evidence" value="ECO:0007669"/>
    <property type="project" value="TreeGrafter"/>
</dbReference>
<feature type="domain" description="Ubiquitin-like modifier-activating enzyme Atg7 N-terminal" evidence="10">
    <location>
        <begin position="9"/>
        <end position="319"/>
    </location>
</feature>
<dbReference type="GO" id="GO:0032446">
    <property type="term" value="P:protein modification by small protein conjugation"/>
    <property type="evidence" value="ECO:0007669"/>
    <property type="project" value="TreeGrafter"/>
</dbReference>
<evidence type="ECO:0000256" key="4">
    <source>
        <dbReference type="ARBA" id="ARBA00022927"/>
    </source>
</evidence>
<reference evidence="11" key="1">
    <citation type="submission" date="2017-04" db="EMBL/GenBank/DDBJ databases">
        <title>Complementary role of retinoic acid and starvation signals for autophagic dedifferentiation in budding tunicates.</title>
        <authorList>
            <person name="Kawamura K."/>
            <person name="Yoshida T."/>
            <person name="Sekida S."/>
        </authorList>
    </citation>
    <scope>NUCLEOTIDE SEQUENCE</scope>
</reference>
<evidence type="ECO:0000256" key="3">
    <source>
        <dbReference type="ARBA" id="ARBA00022448"/>
    </source>
</evidence>
<dbReference type="InterPro" id="IPR035985">
    <property type="entry name" value="Ubiquitin-activating_enz"/>
</dbReference>
<feature type="active site" description="Glycyl thioester intermediate" evidence="6">
    <location>
        <position position="548"/>
    </location>
</feature>
<keyword evidence="7" id="KW-0833">Ubl conjugation pathway</keyword>
<comment type="subcellular location">
    <subcellularLocation>
        <location evidence="7">Cytoplasm</location>
    </subcellularLocation>
    <subcellularLocation>
        <location evidence="7">Preautophagosomal structure</location>
    </subcellularLocation>
</comment>
<dbReference type="SUPFAM" id="SSF69572">
    <property type="entry name" value="Activating enzymes of the ubiquitin-like proteins"/>
    <property type="match status" value="1"/>
</dbReference>
<keyword evidence="8" id="KW-0175">Coiled coil</keyword>
<dbReference type="InterPro" id="IPR042522">
    <property type="entry name" value="Atg7_N_1"/>
</dbReference>
<dbReference type="GO" id="GO:0000422">
    <property type="term" value="P:autophagy of mitochondrion"/>
    <property type="evidence" value="ECO:0007669"/>
    <property type="project" value="TreeGrafter"/>
</dbReference>
<dbReference type="GO" id="GO:0019778">
    <property type="term" value="F:Atg12 activating enzyme activity"/>
    <property type="evidence" value="ECO:0007669"/>
    <property type="project" value="TreeGrafter"/>
</dbReference>
<dbReference type="EMBL" id="LC260480">
    <property type="protein sequence ID" value="BAX30162.1"/>
    <property type="molecule type" value="mRNA"/>
</dbReference>
<dbReference type="InterPro" id="IPR045886">
    <property type="entry name" value="ThiF/MoeB/HesA"/>
</dbReference>
<name>A0A1W7GYR9_POLMI</name>
<feature type="coiled-coil region" evidence="8">
    <location>
        <begin position="441"/>
        <end position="468"/>
    </location>
</feature>
<dbReference type="PANTHER" id="PTHR10953:SF3">
    <property type="entry name" value="UBIQUITIN-LIKE MODIFIER-ACTIVATING ENZYME ATG7"/>
    <property type="match status" value="1"/>
</dbReference>
<dbReference type="Pfam" id="PF00899">
    <property type="entry name" value="ThiF"/>
    <property type="match status" value="1"/>
</dbReference>
<dbReference type="GO" id="GO:0034727">
    <property type="term" value="P:piecemeal microautophagy of the nucleus"/>
    <property type="evidence" value="ECO:0007669"/>
    <property type="project" value="TreeGrafter"/>
</dbReference>
<evidence type="ECO:0000256" key="2">
    <source>
        <dbReference type="ARBA" id="ARBA00017647"/>
    </source>
</evidence>
<dbReference type="Gene3D" id="3.40.140.100">
    <property type="entry name" value="Ubiquitin-like modifier-activating enzyme ATG7 C-terminal domain"/>
    <property type="match status" value="1"/>
</dbReference>
<evidence type="ECO:0000259" key="10">
    <source>
        <dbReference type="Pfam" id="PF16420"/>
    </source>
</evidence>
<comment type="similarity">
    <text evidence="1 7">Belongs to the ATG7 family.</text>
</comment>
<evidence type="ECO:0000256" key="6">
    <source>
        <dbReference type="PIRSR" id="PIRSR606285-1"/>
    </source>
</evidence>